<feature type="transmembrane region" description="Helical" evidence="11">
    <location>
        <begin position="635"/>
        <end position="655"/>
    </location>
</feature>
<feature type="binding site" evidence="9">
    <location>
        <position position="106"/>
    </location>
    <ligand>
        <name>UDP-alpha-D-glucose</name>
        <dbReference type="ChEBI" id="CHEBI:58885"/>
    </ligand>
</feature>
<keyword evidence="6 11" id="KW-0472">Membrane</keyword>
<feature type="transmembrane region" description="Helical" evidence="11">
    <location>
        <begin position="16"/>
        <end position="34"/>
    </location>
</feature>
<evidence type="ECO:0000256" key="4">
    <source>
        <dbReference type="ARBA" id="ARBA00022692"/>
    </source>
</evidence>
<feature type="transmembrane region" description="Helical" evidence="11">
    <location>
        <begin position="581"/>
        <end position="598"/>
    </location>
</feature>
<evidence type="ECO:0000256" key="10">
    <source>
        <dbReference type="PIRSR" id="PIRSR605150-3"/>
    </source>
</evidence>
<dbReference type="EMBL" id="JAUHHV010000011">
    <property type="protein sequence ID" value="KAK1408982.1"/>
    <property type="molecule type" value="Genomic_DNA"/>
</dbReference>
<feature type="transmembrane region" description="Helical" evidence="11">
    <location>
        <begin position="514"/>
        <end position="538"/>
    </location>
</feature>
<evidence type="ECO:0000256" key="2">
    <source>
        <dbReference type="ARBA" id="ARBA00022676"/>
    </source>
</evidence>
<feature type="transmembrane region" description="Helical" evidence="11">
    <location>
        <begin position="697"/>
        <end position="717"/>
    </location>
</feature>
<dbReference type="FunFam" id="3.90.550.10:FF:000135">
    <property type="entry name" value="Cellulose synthase-like protein G3"/>
    <property type="match status" value="1"/>
</dbReference>
<reference evidence="12" key="1">
    <citation type="journal article" date="2023" name="bioRxiv">
        <title>Improved chromosome-level genome assembly for marigold (Tagetes erecta).</title>
        <authorList>
            <person name="Jiang F."/>
            <person name="Yuan L."/>
            <person name="Wang S."/>
            <person name="Wang H."/>
            <person name="Xu D."/>
            <person name="Wang A."/>
            <person name="Fan W."/>
        </authorList>
    </citation>
    <scope>NUCLEOTIDE SEQUENCE</scope>
    <source>
        <strain evidence="12">WSJ</strain>
        <tissue evidence="12">Leaf</tissue>
    </source>
</reference>
<dbReference type="GO" id="GO:0016760">
    <property type="term" value="F:cellulose synthase (UDP-forming) activity"/>
    <property type="evidence" value="ECO:0007669"/>
    <property type="project" value="InterPro"/>
</dbReference>
<comment type="subcellular location">
    <subcellularLocation>
        <location evidence="1">Endomembrane system</location>
        <topology evidence="1">Multi-pass membrane protein</topology>
    </subcellularLocation>
</comment>
<accession>A0AAD8JQW1</accession>
<feature type="active site" evidence="8">
    <location>
        <position position="135"/>
    </location>
</feature>
<dbReference type="AlphaFoldDB" id="A0AAD8JQW1"/>
<dbReference type="Gene3D" id="3.90.550.10">
    <property type="entry name" value="Spore Coat Polysaccharide Biosynthesis Protein SpsA, Chain A"/>
    <property type="match status" value="2"/>
</dbReference>
<dbReference type="GO" id="GO:0030244">
    <property type="term" value="P:cellulose biosynthetic process"/>
    <property type="evidence" value="ECO:0007669"/>
    <property type="project" value="InterPro"/>
</dbReference>
<keyword evidence="7" id="KW-0961">Cell wall biogenesis/degradation</keyword>
<evidence type="ECO:0000256" key="9">
    <source>
        <dbReference type="PIRSR" id="PIRSR605150-2"/>
    </source>
</evidence>
<protein>
    <recommendedName>
        <fullName evidence="14">Cellulose synthase-like protein G3</fullName>
    </recommendedName>
</protein>
<evidence type="ECO:0000256" key="7">
    <source>
        <dbReference type="ARBA" id="ARBA00023316"/>
    </source>
</evidence>
<organism evidence="12 13">
    <name type="scientific">Tagetes erecta</name>
    <name type="common">African marigold</name>
    <dbReference type="NCBI Taxonomy" id="13708"/>
    <lineage>
        <taxon>Eukaryota</taxon>
        <taxon>Viridiplantae</taxon>
        <taxon>Streptophyta</taxon>
        <taxon>Embryophyta</taxon>
        <taxon>Tracheophyta</taxon>
        <taxon>Spermatophyta</taxon>
        <taxon>Magnoliopsida</taxon>
        <taxon>eudicotyledons</taxon>
        <taxon>Gunneridae</taxon>
        <taxon>Pentapetalae</taxon>
        <taxon>asterids</taxon>
        <taxon>campanulids</taxon>
        <taxon>Asterales</taxon>
        <taxon>Asteraceae</taxon>
        <taxon>Asteroideae</taxon>
        <taxon>Heliantheae alliance</taxon>
        <taxon>Tageteae</taxon>
        <taxon>Tagetes</taxon>
    </lineage>
</organism>
<evidence type="ECO:0000256" key="8">
    <source>
        <dbReference type="PIRSR" id="PIRSR605150-1"/>
    </source>
</evidence>
<keyword evidence="2" id="KW-0328">Glycosyltransferase</keyword>
<keyword evidence="13" id="KW-1185">Reference proteome</keyword>
<evidence type="ECO:0000256" key="6">
    <source>
        <dbReference type="ARBA" id="ARBA00023136"/>
    </source>
</evidence>
<dbReference type="GO" id="GO:0071555">
    <property type="term" value="P:cell wall organization"/>
    <property type="evidence" value="ECO:0007669"/>
    <property type="project" value="UniProtKB-KW"/>
</dbReference>
<evidence type="ECO:0000313" key="13">
    <source>
        <dbReference type="Proteomes" id="UP001229421"/>
    </source>
</evidence>
<evidence type="ECO:0000256" key="3">
    <source>
        <dbReference type="ARBA" id="ARBA00022679"/>
    </source>
</evidence>
<comment type="caution">
    <text evidence="12">The sequence shown here is derived from an EMBL/GenBank/DDBJ whole genome shotgun (WGS) entry which is preliminary data.</text>
</comment>
<evidence type="ECO:0000313" key="12">
    <source>
        <dbReference type="EMBL" id="KAK1408982.1"/>
    </source>
</evidence>
<keyword evidence="4 11" id="KW-0812">Transmembrane</keyword>
<dbReference type="InterPro" id="IPR029044">
    <property type="entry name" value="Nucleotide-diphossugar_trans"/>
</dbReference>
<feature type="binding site" evidence="9">
    <location>
        <position position="105"/>
    </location>
    <ligand>
        <name>UDP-alpha-D-glucose</name>
        <dbReference type="ChEBI" id="CHEBI:58885"/>
    </ligand>
</feature>
<evidence type="ECO:0000256" key="11">
    <source>
        <dbReference type="SAM" id="Phobius"/>
    </source>
</evidence>
<evidence type="ECO:0008006" key="14">
    <source>
        <dbReference type="Google" id="ProtNLM"/>
    </source>
</evidence>
<evidence type="ECO:0000256" key="1">
    <source>
        <dbReference type="ARBA" id="ARBA00004127"/>
    </source>
</evidence>
<dbReference type="InterPro" id="IPR005150">
    <property type="entry name" value="Cellulose_synth"/>
</dbReference>
<dbReference type="GO" id="GO:0016020">
    <property type="term" value="C:membrane"/>
    <property type="evidence" value="ECO:0007669"/>
    <property type="project" value="InterPro"/>
</dbReference>
<name>A0AAD8JQW1_TARER</name>
<feature type="binding site" evidence="10">
    <location>
        <position position="272"/>
    </location>
    <ligand>
        <name>Mn(2+)</name>
        <dbReference type="ChEBI" id="CHEBI:29035"/>
    </ligand>
</feature>
<feature type="binding site" evidence="10">
    <location>
        <position position="296"/>
    </location>
    <ligand>
        <name>Mn(2+)</name>
        <dbReference type="ChEBI" id="CHEBI:29035"/>
    </ligand>
</feature>
<feature type="transmembrane region" description="Helical" evidence="11">
    <location>
        <begin position="545"/>
        <end position="569"/>
    </location>
</feature>
<dbReference type="PANTHER" id="PTHR13301">
    <property type="entry name" value="X-BOX TRANSCRIPTION FACTOR-RELATED"/>
    <property type="match status" value="1"/>
</dbReference>
<dbReference type="Pfam" id="PF03552">
    <property type="entry name" value="Cellulose_synt"/>
    <property type="match status" value="2"/>
</dbReference>
<keyword evidence="5 11" id="KW-1133">Transmembrane helix</keyword>
<dbReference type="Proteomes" id="UP001229421">
    <property type="component" value="Unassembled WGS sequence"/>
</dbReference>
<proteinExistence type="predicted"/>
<gene>
    <name evidence="12" type="ORF">QVD17_41192</name>
</gene>
<evidence type="ECO:0000256" key="5">
    <source>
        <dbReference type="ARBA" id="ARBA00022989"/>
    </source>
</evidence>
<dbReference type="SUPFAM" id="SSF53448">
    <property type="entry name" value="Nucleotide-diphospho-sugar transferases"/>
    <property type="match status" value="1"/>
</dbReference>
<sequence length="720" mass="81471">MPTLFLHSIKPSSKTWFNRIFTLTYTIAISLLLFQHTQNIINSPSSISVALFLADFVLTFLWLTSQSFHWNPIERTVFPENLKHVVNESEYPALDVFICTADPTKEPPVGVVNTALSVLAYEYPTEKLSVYVSDDGGSEVTLYAFMECAKFAKSWIPYCRKYGVVDRAPEAYFGMDTGSYPETDEIKSMYENMKSRVEAVVERGGLSLDQVTEPEVRDTFRKWTPDFTRRHHPTVIQILLDNNADKDVAGGVMPNLIYVSREKNNNKPHNFKAGALNVMLRVSGLMTNGPIVLVLDCDMYSNDPETPLRALCYFMDPNADPKLGFVQFPQRFSSINKTDIYASEFKPETQILSLGMDGLLGAQFMGTGGFFKRNVISHESLFGVTKGSTVQTDLKRVLNKDVLVSANEVASCSYEDSTKWGSEIGFRYGTITEDTYTSFRLHCEGWKSVLCNPKRAAFLGGSPSNLNDVLTQIKRWYMGFLEIFFNKYCPLIYGVRSMNPLQALCYTHYTLRSFWSIPVIIYAFVPQLLLINSVPIFAKVSDNGFFLYTFLFLGAYGKDFLDFVVFAGGSTLRWWNHQRMWLMWGLSSYPFALFEWSLKSFGLSTFGFNVTSKVVDEEQNIRYEQGVFEFGVESVLFLPISVASVVSLFSLVKGVMDVVMNGRLDEFFVQIFISGFVMVNSWPLYEGMVLRKDKGKMPLMITLASIATAVAICFLSSTVF</sequence>
<feature type="transmembrane region" description="Helical" evidence="11">
    <location>
        <begin position="46"/>
        <end position="63"/>
    </location>
</feature>
<keyword evidence="3" id="KW-0808">Transferase</keyword>
<feature type="binding site" evidence="9">
    <location>
        <position position="135"/>
    </location>
    <ligand>
        <name>UDP-alpha-D-glucose</name>
        <dbReference type="ChEBI" id="CHEBI:58885"/>
    </ligand>
</feature>
<feature type="transmembrane region" description="Helical" evidence="11">
    <location>
        <begin position="667"/>
        <end position="685"/>
    </location>
</feature>
<dbReference type="GO" id="GO:0012505">
    <property type="term" value="C:endomembrane system"/>
    <property type="evidence" value="ECO:0007669"/>
    <property type="project" value="UniProtKB-SubCell"/>
</dbReference>
<feature type="active site" evidence="8">
    <location>
        <position position="434"/>
    </location>
</feature>